<dbReference type="PANTHER" id="PTHR33841:SF1">
    <property type="entry name" value="DNA METHYLTRANSFERASE A"/>
    <property type="match status" value="1"/>
</dbReference>
<dbReference type="InterPro" id="IPR050953">
    <property type="entry name" value="N4_N6_ade-DNA_methylase"/>
</dbReference>
<evidence type="ECO:0000256" key="1">
    <source>
        <dbReference type="ARBA" id="ARBA00011900"/>
    </source>
</evidence>
<evidence type="ECO:0000256" key="4">
    <source>
        <dbReference type="ARBA" id="ARBA00047942"/>
    </source>
</evidence>
<feature type="domain" description="TaqI-like C-terminal specificity" evidence="5">
    <location>
        <begin position="3"/>
        <end position="157"/>
    </location>
</feature>
<comment type="caution">
    <text evidence="6">The sequence shown here is derived from an EMBL/GenBank/DDBJ whole genome shotgun (WGS) entry which is preliminary data.</text>
</comment>
<gene>
    <name evidence="6" type="ORF">EZS27_038252</name>
</gene>
<accession>A0A5J4PQ56</accession>
<evidence type="ECO:0000256" key="3">
    <source>
        <dbReference type="ARBA" id="ARBA00022679"/>
    </source>
</evidence>
<dbReference type="EMBL" id="SNRY01007426">
    <property type="protein sequence ID" value="KAA6310443.1"/>
    <property type="molecule type" value="Genomic_DNA"/>
</dbReference>
<keyword evidence="2" id="KW-0489">Methyltransferase</keyword>
<proteinExistence type="predicted"/>
<evidence type="ECO:0000256" key="2">
    <source>
        <dbReference type="ARBA" id="ARBA00022603"/>
    </source>
</evidence>
<dbReference type="PANTHER" id="PTHR33841">
    <property type="entry name" value="DNA METHYLTRANSFERASE YEEA-RELATED"/>
    <property type="match status" value="1"/>
</dbReference>
<evidence type="ECO:0000259" key="5">
    <source>
        <dbReference type="Pfam" id="PF12950"/>
    </source>
</evidence>
<dbReference type="InterPro" id="IPR025931">
    <property type="entry name" value="TaqI_C"/>
</dbReference>
<reference evidence="6" key="1">
    <citation type="submission" date="2019-03" db="EMBL/GenBank/DDBJ databases">
        <title>Single cell metagenomics reveals metabolic interactions within the superorganism composed of flagellate Streblomastix strix and complex community of Bacteroidetes bacteria on its surface.</title>
        <authorList>
            <person name="Treitli S.C."/>
            <person name="Kolisko M."/>
            <person name="Husnik F."/>
            <person name="Keeling P."/>
            <person name="Hampl V."/>
        </authorList>
    </citation>
    <scope>NUCLEOTIDE SEQUENCE</scope>
    <source>
        <strain evidence="6">STM</strain>
    </source>
</reference>
<dbReference type="GO" id="GO:0009007">
    <property type="term" value="F:site-specific DNA-methyltransferase (adenine-specific) activity"/>
    <property type="evidence" value="ECO:0007669"/>
    <property type="project" value="UniProtKB-EC"/>
</dbReference>
<dbReference type="GO" id="GO:0032259">
    <property type="term" value="P:methylation"/>
    <property type="evidence" value="ECO:0007669"/>
    <property type="project" value="UniProtKB-KW"/>
</dbReference>
<dbReference type="SUPFAM" id="SSF116734">
    <property type="entry name" value="DNA methylase specificity domain"/>
    <property type="match status" value="1"/>
</dbReference>
<dbReference type="EC" id="2.1.1.72" evidence="1"/>
<dbReference type="AlphaFoldDB" id="A0A5J4PQ56"/>
<sequence>MRPILRGRDIKRYGYDFADLWLINTHNGIKEKGVKAIDVNDYPAIKNHLDKYYPQLEKRVDKGGTPHNLRNCAYMEDFYKQKILYSEITQGSCFIFDEKAKYFMLQTGYIIIGDNLKYLLSLLNSKFIEWSFRKFYSIELGSSGLRWLKQYVENLPIPKPNKAIEQTIEQLLENKNYKNIDKLVYEMYDLTDDEIEVIENL</sequence>
<organism evidence="6">
    <name type="scientific">termite gut metagenome</name>
    <dbReference type="NCBI Taxonomy" id="433724"/>
    <lineage>
        <taxon>unclassified sequences</taxon>
        <taxon>metagenomes</taxon>
        <taxon>organismal metagenomes</taxon>
    </lineage>
</organism>
<comment type="catalytic activity">
    <reaction evidence="4">
        <text>a 2'-deoxyadenosine in DNA + S-adenosyl-L-methionine = an N(6)-methyl-2'-deoxyadenosine in DNA + S-adenosyl-L-homocysteine + H(+)</text>
        <dbReference type="Rhea" id="RHEA:15197"/>
        <dbReference type="Rhea" id="RHEA-COMP:12418"/>
        <dbReference type="Rhea" id="RHEA-COMP:12419"/>
        <dbReference type="ChEBI" id="CHEBI:15378"/>
        <dbReference type="ChEBI" id="CHEBI:57856"/>
        <dbReference type="ChEBI" id="CHEBI:59789"/>
        <dbReference type="ChEBI" id="CHEBI:90615"/>
        <dbReference type="ChEBI" id="CHEBI:90616"/>
        <dbReference type="EC" id="2.1.1.72"/>
    </reaction>
</comment>
<keyword evidence="3" id="KW-0808">Transferase</keyword>
<dbReference type="Pfam" id="PF12950">
    <property type="entry name" value="TaqI_C"/>
    <property type="match status" value="1"/>
</dbReference>
<evidence type="ECO:0000313" key="6">
    <source>
        <dbReference type="EMBL" id="KAA6310443.1"/>
    </source>
</evidence>
<name>A0A5J4PQ56_9ZZZZ</name>
<protein>
    <recommendedName>
        <fullName evidence="1">site-specific DNA-methyltransferase (adenine-specific)</fullName>
        <ecNumber evidence="1">2.1.1.72</ecNumber>
    </recommendedName>
</protein>